<dbReference type="RefSeq" id="WP_021009989.1">
    <property type="nucleotide sequence ID" value="NZ_ASHR01000014.1"/>
</dbReference>
<sequence length="209" mass="20822">MTPAPRDERLDRRRRAILAALVVTVVTTALTGSAHAIGGGSPPDALLLGAAAVLTLVVLAPVLGARGLTAALPRQALAVTAAQLLQHALYAVPESSAPLAAAAGGHAAHAHGAHSGASLAGAVLHAHAAMPLAHLVAGALALGLLRLAPRLVDALLEAVSLRVALAVLAWPGPRPAGTASVAAERRASRRALDALRGSLERRGPPLAIA</sequence>
<gene>
    <name evidence="2" type="ORF">L332_11015</name>
</gene>
<keyword evidence="3" id="KW-1185">Reference proteome</keyword>
<evidence type="ECO:0000313" key="3">
    <source>
        <dbReference type="Proteomes" id="UP000016462"/>
    </source>
</evidence>
<proteinExistence type="predicted"/>
<dbReference type="Proteomes" id="UP000016462">
    <property type="component" value="Unassembled WGS sequence"/>
</dbReference>
<feature type="transmembrane region" description="Helical" evidence="1">
    <location>
        <begin position="46"/>
        <end position="65"/>
    </location>
</feature>
<reference evidence="2 3" key="1">
    <citation type="journal article" date="2013" name="Genome Announc.">
        <title>First draft genome sequence from a member of the genus agrococcus, isolated from modern microbialites.</title>
        <authorList>
            <person name="White R.A.III."/>
            <person name="Grassa C.J."/>
            <person name="Suttle C.A."/>
        </authorList>
    </citation>
    <scope>NUCLEOTIDE SEQUENCE [LARGE SCALE GENOMIC DNA]</scope>
    <source>
        <strain evidence="2 3">RW1</strain>
    </source>
</reference>
<dbReference type="AlphaFoldDB" id="U1MWI3"/>
<protein>
    <submittedName>
        <fullName evidence="2">Uncharacterized protein</fullName>
    </submittedName>
</protein>
<keyword evidence="1" id="KW-0472">Membrane</keyword>
<accession>U1MWI3</accession>
<evidence type="ECO:0000256" key="1">
    <source>
        <dbReference type="SAM" id="Phobius"/>
    </source>
</evidence>
<keyword evidence="1" id="KW-0812">Transmembrane</keyword>
<organism evidence="2 3">
    <name type="scientific">Agrococcus pavilionensis RW1</name>
    <dbReference type="NCBI Taxonomy" id="1330458"/>
    <lineage>
        <taxon>Bacteria</taxon>
        <taxon>Bacillati</taxon>
        <taxon>Actinomycetota</taxon>
        <taxon>Actinomycetes</taxon>
        <taxon>Micrococcales</taxon>
        <taxon>Microbacteriaceae</taxon>
        <taxon>Agrococcus</taxon>
    </lineage>
</organism>
<keyword evidence="1" id="KW-1133">Transmembrane helix</keyword>
<evidence type="ECO:0000313" key="2">
    <source>
        <dbReference type="EMBL" id="ERG64970.1"/>
    </source>
</evidence>
<comment type="caution">
    <text evidence="2">The sequence shown here is derived from an EMBL/GenBank/DDBJ whole genome shotgun (WGS) entry which is preliminary data.</text>
</comment>
<name>U1MWI3_9MICO</name>
<dbReference type="EMBL" id="ASHR01000014">
    <property type="protein sequence ID" value="ERG64970.1"/>
    <property type="molecule type" value="Genomic_DNA"/>
</dbReference>